<dbReference type="EMBL" id="CP097649">
    <property type="protein sequence ID" value="URI17096.1"/>
    <property type="molecule type" value="Genomic_DNA"/>
</dbReference>
<protein>
    <submittedName>
        <fullName evidence="2">Uncharacterized protein</fullName>
    </submittedName>
</protein>
<dbReference type="Proteomes" id="UP001055429">
    <property type="component" value="Chromosome"/>
</dbReference>
<feature type="compositionally biased region" description="Pro residues" evidence="1">
    <location>
        <begin position="48"/>
        <end position="77"/>
    </location>
</feature>
<reference evidence="2" key="1">
    <citation type="submission" date="2022-05" db="EMBL/GenBank/DDBJ databases">
        <title>Brevundimonas albigilva TT17 genome sequence.</title>
        <authorList>
            <person name="Lee K."/>
            <person name="Son H."/>
        </authorList>
    </citation>
    <scope>NUCLEOTIDE SEQUENCE</scope>
    <source>
        <strain evidence="2">TT17</strain>
    </source>
</reference>
<name>A0ABY4SQC4_9CAUL</name>
<evidence type="ECO:0000313" key="3">
    <source>
        <dbReference type="Proteomes" id="UP001055429"/>
    </source>
</evidence>
<gene>
    <name evidence="2" type="ORF">M8231_07695</name>
</gene>
<keyword evidence="3" id="KW-1185">Reference proteome</keyword>
<evidence type="ECO:0000256" key="1">
    <source>
        <dbReference type="SAM" id="MobiDB-lite"/>
    </source>
</evidence>
<sequence length="77" mass="8145">MATRSRHSRLWAVMVAVVVVVAALALWLLFAGRAATPTAGPRLDVEPPRPSLPDTPRLPPVEPPTVPSPVPAPAPVR</sequence>
<evidence type="ECO:0000313" key="2">
    <source>
        <dbReference type="EMBL" id="URI17096.1"/>
    </source>
</evidence>
<feature type="region of interest" description="Disordered" evidence="1">
    <location>
        <begin position="37"/>
        <end position="77"/>
    </location>
</feature>
<dbReference type="RefSeq" id="WP_249752004.1">
    <property type="nucleotide sequence ID" value="NZ_CP097298.1"/>
</dbReference>
<organism evidence="2 3">
    <name type="scientific">Brevundimonas albigilva</name>
    <dbReference type="NCBI Taxonomy" id="1312364"/>
    <lineage>
        <taxon>Bacteria</taxon>
        <taxon>Pseudomonadati</taxon>
        <taxon>Pseudomonadota</taxon>
        <taxon>Alphaproteobacteria</taxon>
        <taxon>Caulobacterales</taxon>
        <taxon>Caulobacteraceae</taxon>
        <taxon>Brevundimonas</taxon>
    </lineage>
</organism>
<proteinExistence type="predicted"/>
<accession>A0ABY4SQC4</accession>